<feature type="compositionally biased region" description="Polar residues" evidence="1">
    <location>
        <begin position="53"/>
        <end position="66"/>
    </location>
</feature>
<gene>
    <name evidence="2" type="ORF">M0R45_025458</name>
</gene>
<organism evidence="2 3">
    <name type="scientific">Rubus argutus</name>
    <name type="common">Southern blackberry</name>
    <dbReference type="NCBI Taxonomy" id="59490"/>
    <lineage>
        <taxon>Eukaryota</taxon>
        <taxon>Viridiplantae</taxon>
        <taxon>Streptophyta</taxon>
        <taxon>Embryophyta</taxon>
        <taxon>Tracheophyta</taxon>
        <taxon>Spermatophyta</taxon>
        <taxon>Magnoliopsida</taxon>
        <taxon>eudicotyledons</taxon>
        <taxon>Gunneridae</taxon>
        <taxon>Pentapetalae</taxon>
        <taxon>rosids</taxon>
        <taxon>fabids</taxon>
        <taxon>Rosales</taxon>
        <taxon>Rosaceae</taxon>
        <taxon>Rosoideae</taxon>
        <taxon>Rosoideae incertae sedis</taxon>
        <taxon>Rubus</taxon>
    </lineage>
</organism>
<comment type="caution">
    <text evidence="2">The sequence shown here is derived from an EMBL/GenBank/DDBJ whole genome shotgun (WGS) entry which is preliminary data.</text>
</comment>
<dbReference type="Proteomes" id="UP001457282">
    <property type="component" value="Unassembled WGS sequence"/>
</dbReference>
<evidence type="ECO:0000313" key="3">
    <source>
        <dbReference type="Proteomes" id="UP001457282"/>
    </source>
</evidence>
<evidence type="ECO:0000313" key="2">
    <source>
        <dbReference type="EMBL" id="KAK9928315.1"/>
    </source>
</evidence>
<dbReference type="EMBL" id="JBEDUW010000005">
    <property type="protein sequence ID" value="KAK9928315.1"/>
    <property type="molecule type" value="Genomic_DNA"/>
</dbReference>
<sequence>MSIMNPKFELENGQQNHHRHTSSKVGERTRRAGGRNDVTNKVALACDEETQAPNSCMEQATETKQPPSRCSRSSHRRHQPIKVTSTSKFTESWNYHFFQNRRNIVQNPNPHNIRHMTDTMPIHSQHFPLGNPDNRHNFKRKAREILCNYNHSFKEDNDTFSMVDEPS</sequence>
<keyword evidence="3" id="KW-1185">Reference proteome</keyword>
<feature type="region of interest" description="Disordered" evidence="1">
    <location>
        <begin position="53"/>
        <end position="82"/>
    </location>
</feature>
<accession>A0AAW1WWC1</accession>
<proteinExistence type="predicted"/>
<feature type="region of interest" description="Disordered" evidence="1">
    <location>
        <begin position="1"/>
        <end position="40"/>
    </location>
</feature>
<evidence type="ECO:0000256" key="1">
    <source>
        <dbReference type="SAM" id="MobiDB-lite"/>
    </source>
</evidence>
<dbReference type="AlphaFoldDB" id="A0AAW1WWC1"/>
<protein>
    <submittedName>
        <fullName evidence="2">Uncharacterized protein</fullName>
    </submittedName>
</protein>
<name>A0AAW1WWC1_RUBAR</name>
<reference evidence="2 3" key="1">
    <citation type="journal article" date="2023" name="G3 (Bethesda)">
        <title>A chromosome-length genome assembly and annotation of blackberry (Rubus argutus, cv. 'Hillquist').</title>
        <authorList>
            <person name="Bruna T."/>
            <person name="Aryal R."/>
            <person name="Dudchenko O."/>
            <person name="Sargent D.J."/>
            <person name="Mead D."/>
            <person name="Buti M."/>
            <person name="Cavallini A."/>
            <person name="Hytonen T."/>
            <person name="Andres J."/>
            <person name="Pham M."/>
            <person name="Weisz D."/>
            <person name="Mascagni F."/>
            <person name="Usai G."/>
            <person name="Natali L."/>
            <person name="Bassil N."/>
            <person name="Fernandez G.E."/>
            <person name="Lomsadze A."/>
            <person name="Armour M."/>
            <person name="Olukolu B."/>
            <person name="Poorten T."/>
            <person name="Britton C."/>
            <person name="Davik J."/>
            <person name="Ashrafi H."/>
            <person name="Aiden E.L."/>
            <person name="Borodovsky M."/>
            <person name="Worthington M."/>
        </authorList>
    </citation>
    <scope>NUCLEOTIDE SEQUENCE [LARGE SCALE GENOMIC DNA]</scope>
    <source>
        <strain evidence="2">PI 553951</strain>
    </source>
</reference>